<protein>
    <recommendedName>
        <fullName evidence="3">Spore coat protein W</fullName>
    </recommendedName>
</protein>
<evidence type="ECO:0000313" key="1">
    <source>
        <dbReference type="EMBL" id="SEB15611.1"/>
    </source>
</evidence>
<organism evidence="1 2">
    <name type="scientific">Thalassobacillus cyri</name>
    <dbReference type="NCBI Taxonomy" id="571932"/>
    <lineage>
        <taxon>Bacteria</taxon>
        <taxon>Bacillati</taxon>
        <taxon>Bacillota</taxon>
        <taxon>Bacilli</taxon>
        <taxon>Bacillales</taxon>
        <taxon>Bacillaceae</taxon>
        <taxon>Thalassobacillus</taxon>
    </lineage>
</organism>
<evidence type="ECO:0008006" key="3">
    <source>
        <dbReference type="Google" id="ProtNLM"/>
    </source>
</evidence>
<dbReference type="Proteomes" id="UP000198584">
    <property type="component" value="Unassembled WGS sequence"/>
</dbReference>
<dbReference type="EMBL" id="FNQR01000021">
    <property type="protein sequence ID" value="SEB15611.1"/>
    <property type="molecule type" value="Genomic_DNA"/>
</dbReference>
<proteinExistence type="predicted"/>
<reference evidence="1 2" key="1">
    <citation type="submission" date="2016-10" db="EMBL/GenBank/DDBJ databases">
        <authorList>
            <person name="de Groot N.N."/>
        </authorList>
    </citation>
    <scope>NUCLEOTIDE SEQUENCE [LARGE SCALE GENOMIC DNA]</scope>
    <source>
        <strain evidence="1 2">CCM7597</strain>
    </source>
</reference>
<dbReference type="RefSeq" id="WP_093046450.1">
    <property type="nucleotide sequence ID" value="NZ_FNQR01000021.1"/>
</dbReference>
<accession>A0A1H4H1W4</accession>
<evidence type="ECO:0000313" key="2">
    <source>
        <dbReference type="Proteomes" id="UP000198584"/>
    </source>
</evidence>
<name>A0A1H4H1W4_9BACI</name>
<dbReference type="AlphaFoldDB" id="A0A1H4H1W4"/>
<gene>
    <name evidence="1" type="ORF">SAMN05421743_12123</name>
</gene>
<keyword evidence="2" id="KW-1185">Reference proteome</keyword>
<sequence length="64" mass="7383">MSKKNNNQQISEKVIEKLVNTVLDRNAVNLDRKKISRKDREDLRQMVEELGKGVDSLKKTTNEG</sequence>